<dbReference type="PANTHER" id="PTHR10742:SF373">
    <property type="entry name" value="LYSINE-SPECIFIC HISTONE DEMETHYLASE 1 HOMOLOG 2"/>
    <property type="match status" value="1"/>
</dbReference>
<reference evidence="4" key="1">
    <citation type="journal article" date="2021" name="Proc. Natl. Acad. Sci. U.S.A.">
        <title>Three genomes in the algal genus Volvox reveal the fate of a haploid sex-determining region after a transition to homothallism.</title>
        <authorList>
            <person name="Yamamoto K."/>
            <person name="Hamaji T."/>
            <person name="Kawai-Toyooka H."/>
            <person name="Matsuzaki R."/>
            <person name="Takahashi F."/>
            <person name="Nishimura Y."/>
            <person name="Kawachi M."/>
            <person name="Noguchi H."/>
            <person name="Minakuchi Y."/>
            <person name="Umen J.G."/>
            <person name="Toyoda A."/>
            <person name="Nozaki H."/>
        </authorList>
    </citation>
    <scope>NUCLEOTIDE SEQUENCE</scope>
    <source>
        <strain evidence="4">NIES-3786</strain>
    </source>
</reference>
<dbReference type="InterPro" id="IPR002937">
    <property type="entry name" value="Amino_oxidase"/>
</dbReference>
<evidence type="ECO:0000259" key="3">
    <source>
        <dbReference type="PROSITE" id="PS50934"/>
    </source>
</evidence>
<dbReference type="Pfam" id="PF01593">
    <property type="entry name" value="Amino_oxidase"/>
    <property type="match status" value="2"/>
</dbReference>
<dbReference type="Gene3D" id="3.90.660.10">
    <property type="match status" value="1"/>
</dbReference>
<feature type="region of interest" description="Disordered" evidence="2">
    <location>
        <begin position="106"/>
        <end position="289"/>
    </location>
</feature>
<sequence>MDVDNPQALDRQVNNRSLHEAPAPAPTLFQPPDSTSPPCNSDNGVPALNTGGAMGMNAASKGEGGADVGNSIVPLSTESSHAGPPLANVITDAAAGSVANVQDPIEIVHSPLKQQPKNESQKGRVQQEGQLKPPLEQDAQTGNLVPEGMQPEPKRGPPPGGAEEKAALAAGRDEEPGPEEAPAPRVPLSKASDGGSKNDQQEQRQKAEAPKPETEHQLITEQQESEAEQQQQQTGVEGTHHLESAERQLQSLEKEEQPMETEQQQELEPKQEYQQQRRPTRRRVAPIKLSDSVSVRLSQQHIDGMAAGVGGSGGYKAGGLSRAASALQQLDTAGGGGGTSTGEGRPTKRSRVHQVSEERLQEEVVQAVGLDPWGLSEEEEALLSDVESQRPGQPPLGRHQYLKVRNLILTMWRLDPRRHLTMEAACKAVPAQCTRHAEVAWSYLHSYGFINFGLAVASVPDMEHEETIVIIGAGLAGLAAAQQLRQLGYRVLVLEARTRPGGRVHTARMEAGGVTGFAELGGSIITGCDGNPLAVLANQIGVPLQEVRAETPLYWEDGRPVDAGLDQQVTQLYNEVLTRCDTLCHQLGPAAGELISVEAALSAIWTEVSAAARGGSLGGGGSDAAAATARGSDEAATAGGSEARRAGAGTDNEDVANRLPDQLFNWHVANLEFANAAPASQLSLRHWAQDDAYELQGAHTFTAGGNSRLVQLLTQNLPIVYGCPVTEVQYSGGDGGGDGGVTVVTEGGAVFSAAAAVVTLPLGVLKTEAVRFSPPLPAAKQEAIKRLGYGRLNKVSLLFPYVFWDPSVDTFACAMREKERRGEYYLFYCGAYTGGAAVLTALVAGSAAVAIESMSDEQAVAQVMRVLRSIFDRPNDEAEGGDKVAATASAPETAVSAASQGKQGGGDGGDAAAAGGTADRRKLAVPEPLQAIVTRWGSDPYSLGSYSSMAVSCRGAAEYQAMAAPVGGRLFFAGEATMYKYPATMHGAFLSGLREAGRIHYTFARARHGLPPRADGFTGAAEGGGDAMAVVAGDSLLTAAPPSGPALRHVRRLATLSGSLRALFSAGEPDLEFGCFKALFGPEVPGQTQWALMQIDLGCLRSRTAASGEAEADEADVAEASGRGAAG</sequence>
<evidence type="ECO:0000256" key="1">
    <source>
        <dbReference type="ARBA" id="ARBA00005995"/>
    </source>
</evidence>
<protein>
    <recommendedName>
        <fullName evidence="3">SWIRM domain-containing protein</fullName>
    </recommendedName>
</protein>
<evidence type="ECO:0000313" key="4">
    <source>
        <dbReference type="EMBL" id="GIL92115.1"/>
    </source>
</evidence>
<comment type="similarity">
    <text evidence="1">Belongs to the flavin monoamine oxidase family.</text>
</comment>
<feature type="region of interest" description="Disordered" evidence="2">
    <location>
        <begin position="1107"/>
        <end position="1127"/>
    </location>
</feature>
<feature type="domain" description="SWIRM" evidence="3">
    <location>
        <begin position="361"/>
        <end position="461"/>
    </location>
</feature>
<gene>
    <name evidence="4" type="ORF">Vretifemale_19590</name>
</gene>
<dbReference type="Pfam" id="PF04433">
    <property type="entry name" value="SWIRM"/>
    <property type="match status" value="1"/>
</dbReference>
<dbReference type="OrthoDB" id="2219495at2759"/>
<feature type="compositionally biased region" description="Low complexity" evidence="2">
    <location>
        <begin position="1118"/>
        <end position="1127"/>
    </location>
</feature>
<dbReference type="SUPFAM" id="SSF54373">
    <property type="entry name" value="FAD-linked reductases, C-terminal domain"/>
    <property type="match status" value="1"/>
</dbReference>
<dbReference type="AlphaFoldDB" id="A0A8J4CZB8"/>
<dbReference type="Gene3D" id="1.10.10.10">
    <property type="entry name" value="Winged helix-like DNA-binding domain superfamily/Winged helix DNA-binding domain"/>
    <property type="match status" value="1"/>
</dbReference>
<name>A0A8J4CZB8_9CHLO</name>
<feature type="compositionally biased region" description="Basic and acidic residues" evidence="2">
    <location>
        <begin position="199"/>
        <end position="218"/>
    </location>
</feature>
<dbReference type="InterPro" id="IPR050281">
    <property type="entry name" value="Flavin_monoamine_oxidase"/>
</dbReference>
<feature type="compositionally biased region" description="Basic and acidic residues" evidence="2">
    <location>
        <begin position="162"/>
        <end position="175"/>
    </location>
</feature>
<keyword evidence="5" id="KW-1185">Reference proteome</keyword>
<feature type="region of interest" description="Disordered" evidence="2">
    <location>
        <begin position="895"/>
        <end position="920"/>
    </location>
</feature>
<dbReference type="SUPFAM" id="SSF51905">
    <property type="entry name" value="FAD/NAD(P)-binding domain"/>
    <property type="match status" value="1"/>
</dbReference>
<comment type="caution">
    <text evidence="4">The sequence shown here is derived from an EMBL/GenBank/DDBJ whole genome shotgun (WGS) entry which is preliminary data.</text>
</comment>
<dbReference type="SUPFAM" id="SSF46689">
    <property type="entry name" value="Homeodomain-like"/>
    <property type="match status" value="1"/>
</dbReference>
<dbReference type="InterPro" id="IPR009057">
    <property type="entry name" value="Homeodomain-like_sf"/>
</dbReference>
<feature type="compositionally biased region" description="Polar residues" evidence="2">
    <location>
        <begin position="32"/>
        <end position="43"/>
    </location>
</feature>
<feature type="non-terminal residue" evidence="4">
    <location>
        <position position="1127"/>
    </location>
</feature>
<dbReference type="PROSITE" id="PS50934">
    <property type="entry name" value="SWIRM"/>
    <property type="match status" value="1"/>
</dbReference>
<dbReference type="EMBL" id="BNCP01000072">
    <property type="protein sequence ID" value="GIL92115.1"/>
    <property type="molecule type" value="Genomic_DNA"/>
</dbReference>
<dbReference type="InterPro" id="IPR036188">
    <property type="entry name" value="FAD/NAD-bd_sf"/>
</dbReference>
<organism evidence="4 5">
    <name type="scientific">Volvox reticuliferus</name>
    <dbReference type="NCBI Taxonomy" id="1737510"/>
    <lineage>
        <taxon>Eukaryota</taxon>
        <taxon>Viridiplantae</taxon>
        <taxon>Chlorophyta</taxon>
        <taxon>core chlorophytes</taxon>
        <taxon>Chlorophyceae</taxon>
        <taxon>CS clade</taxon>
        <taxon>Chlamydomonadales</taxon>
        <taxon>Volvocaceae</taxon>
        <taxon>Volvox</taxon>
    </lineage>
</organism>
<proteinExistence type="inferred from homology"/>
<dbReference type="InterPro" id="IPR007526">
    <property type="entry name" value="SWIRM"/>
</dbReference>
<feature type="region of interest" description="Disordered" evidence="2">
    <location>
        <begin position="1"/>
        <end position="87"/>
    </location>
</feature>
<feature type="region of interest" description="Disordered" evidence="2">
    <location>
        <begin position="330"/>
        <end position="358"/>
    </location>
</feature>
<dbReference type="Gene3D" id="3.50.50.60">
    <property type="entry name" value="FAD/NAD(P)-binding domain"/>
    <property type="match status" value="2"/>
</dbReference>
<evidence type="ECO:0000313" key="5">
    <source>
        <dbReference type="Proteomes" id="UP000747110"/>
    </source>
</evidence>
<dbReference type="GO" id="GO:0016491">
    <property type="term" value="F:oxidoreductase activity"/>
    <property type="evidence" value="ECO:0007669"/>
    <property type="project" value="InterPro"/>
</dbReference>
<feature type="compositionally biased region" description="Polar residues" evidence="2">
    <location>
        <begin position="112"/>
        <end position="129"/>
    </location>
</feature>
<dbReference type="InterPro" id="IPR036388">
    <property type="entry name" value="WH-like_DNA-bd_sf"/>
</dbReference>
<accession>A0A8J4CZB8</accession>
<feature type="region of interest" description="Disordered" evidence="2">
    <location>
        <begin position="616"/>
        <end position="654"/>
    </location>
</feature>
<feature type="compositionally biased region" description="Basic and acidic residues" evidence="2">
    <location>
        <begin position="238"/>
        <end position="257"/>
    </location>
</feature>
<dbReference type="PANTHER" id="PTHR10742">
    <property type="entry name" value="FLAVIN MONOAMINE OXIDASE"/>
    <property type="match status" value="1"/>
</dbReference>
<dbReference type="Proteomes" id="UP000747110">
    <property type="component" value="Unassembled WGS sequence"/>
</dbReference>
<feature type="compositionally biased region" description="Low complexity" evidence="2">
    <location>
        <begin position="623"/>
        <end position="650"/>
    </location>
</feature>
<evidence type="ECO:0000256" key="2">
    <source>
        <dbReference type="SAM" id="MobiDB-lite"/>
    </source>
</evidence>